<evidence type="ECO:0000256" key="2">
    <source>
        <dbReference type="ARBA" id="ARBA00022533"/>
    </source>
</evidence>
<dbReference type="SUPFAM" id="SSF53784">
    <property type="entry name" value="Phosphofructokinase"/>
    <property type="match status" value="1"/>
</dbReference>
<dbReference type="InterPro" id="IPR000023">
    <property type="entry name" value="Phosphofructokinase_dom"/>
</dbReference>
<keyword evidence="2 11" id="KW-0021">Allosteric enzyme</keyword>
<dbReference type="Pfam" id="PF00365">
    <property type="entry name" value="PFK"/>
    <property type="match status" value="1"/>
</dbReference>
<dbReference type="Gene3D" id="3.40.50.450">
    <property type="match status" value="1"/>
</dbReference>
<evidence type="ECO:0000313" key="13">
    <source>
        <dbReference type="EMBL" id="KAJ9178590.1"/>
    </source>
</evidence>
<proteinExistence type="inferred from homology"/>
<feature type="binding site" evidence="11">
    <location>
        <begin position="297"/>
        <end position="299"/>
    </location>
    <ligand>
        <name>substrate</name>
    </ligand>
</feature>
<keyword evidence="11" id="KW-0963">Cytoplasm</keyword>
<evidence type="ECO:0000256" key="3">
    <source>
        <dbReference type="ARBA" id="ARBA00022679"/>
    </source>
</evidence>
<feature type="binding site" evidence="11">
    <location>
        <begin position="450"/>
        <end position="453"/>
    </location>
    <ligand>
        <name>substrate</name>
    </ligand>
</feature>
<dbReference type="NCBIfam" id="NF005301">
    <property type="entry name" value="PRK06830.1"/>
    <property type="match status" value="1"/>
</dbReference>
<feature type="binding site" evidence="11">
    <location>
        <begin position="268"/>
        <end position="271"/>
    </location>
    <ligand>
        <name>ATP</name>
        <dbReference type="ChEBI" id="CHEBI:30616"/>
    </ligand>
</feature>
<evidence type="ECO:0000256" key="1">
    <source>
        <dbReference type="ARBA" id="ARBA00001946"/>
    </source>
</evidence>
<evidence type="ECO:0000259" key="12">
    <source>
        <dbReference type="Pfam" id="PF00365"/>
    </source>
</evidence>
<accession>A0ABQ9MG64</accession>
<keyword evidence="3 11" id="KW-0808">Transferase</keyword>
<dbReference type="PRINTS" id="PR00476">
    <property type="entry name" value="PHFRCTKINASE"/>
</dbReference>
<evidence type="ECO:0000256" key="5">
    <source>
        <dbReference type="ARBA" id="ARBA00022741"/>
    </source>
</evidence>
<dbReference type="InterPro" id="IPR022953">
    <property type="entry name" value="ATP_PFK"/>
</dbReference>
<evidence type="ECO:0000256" key="8">
    <source>
        <dbReference type="ARBA" id="ARBA00022842"/>
    </source>
</evidence>
<comment type="function">
    <text evidence="11">Catalyzes the phosphorylation of D-fructose 6-phosphate to fructose 1,6-bisphosphate by ATP, the first committing step of glycolysis.</text>
</comment>
<keyword evidence="8 11" id="KW-0460">Magnesium</keyword>
<evidence type="ECO:0000256" key="11">
    <source>
        <dbReference type="HAMAP-Rule" id="MF_03186"/>
    </source>
</evidence>
<feature type="binding site" evidence="11">
    <location>
        <position position="398"/>
    </location>
    <ligand>
        <name>substrate</name>
    </ligand>
</feature>
<feature type="binding site" evidence="11">
    <location>
        <begin position="243"/>
        <end position="244"/>
    </location>
    <ligand>
        <name>ATP</name>
        <dbReference type="ChEBI" id="CHEBI:30616"/>
    </ligand>
</feature>
<reference evidence="13" key="1">
    <citation type="journal article" date="2023" name="Plant Biotechnol. J.">
        <title>Chromosome-level wild Hevea brasiliensis genome provides new tools for genomic-assisted breeding and valuable loci to elevate rubber yield.</title>
        <authorList>
            <person name="Cheng H."/>
            <person name="Song X."/>
            <person name="Hu Y."/>
            <person name="Wu T."/>
            <person name="Yang Q."/>
            <person name="An Z."/>
            <person name="Feng S."/>
            <person name="Deng Z."/>
            <person name="Wu W."/>
            <person name="Zeng X."/>
            <person name="Tu M."/>
            <person name="Wang X."/>
            <person name="Huang H."/>
        </authorList>
    </citation>
    <scope>NUCLEOTIDE SEQUENCE</scope>
    <source>
        <strain evidence="13">MT/VB/25A 57/8</strain>
    </source>
</reference>
<organism evidence="13 14">
    <name type="scientific">Hevea brasiliensis</name>
    <name type="common">Para rubber tree</name>
    <name type="synonym">Siphonia brasiliensis</name>
    <dbReference type="NCBI Taxonomy" id="3981"/>
    <lineage>
        <taxon>Eukaryota</taxon>
        <taxon>Viridiplantae</taxon>
        <taxon>Streptophyta</taxon>
        <taxon>Embryophyta</taxon>
        <taxon>Tracheophyta</taxon>
        <taxon>Spermatophyta</taxon>
        <taxon>Magnoliopsida</taxon>
        <taxon>eudicotyledons</taxon>
        <taxon>Gunneridae</taxon>
        <taxon>Pentapetalae</taxon>
        <taxon>rosids</taxon>
        <taxon>fabids</taxon>
        <taxon>Malpighiales</taxon>
        <taxon>Euphorbiaceae</taxon>
        <taxon>Crotonoideae</taxon>
        <taxon>Micrandreae</taxon>
        <taxon>Hevea</taxon>
    </lineage>
</organism>
<dbReference type="HAMAP" id="MF_01981">
    <property type="entry name" value="Phosphofructokinase_II_X"/>
    <property type="match status" value="1"/>
</dbReference>
<dbReference type="InterPro" id="IPR035966">
    <property type="entry name" value="PKF_sf"/>
</dbReference>
<dbReference type="InterPro" id="IPR050929">
    <property type="entry name" value="PFKA"/>
</dbReference>
<evidence type="ECO:0000256" key="7">
    <source>
        <dbReference type="ARBA" id="ARBA00022840"/>
    </source>
</evidence>
<feature type="active site" description="Proton acceptor" evidence="11">
    <location>
        <position position="299"/>
    </location>
</feature>
<dbReference type="PANTHER" id="PTHR45770">
    <property type="entry name" value="ATP-DEPENDENT 6-PHOSPHOFRUCTOKINASE 1"/>
    <property type="match status" value="1"/>
</dbReference>
<evidence type="ECO:0000256" key="4">
    <source>
        <dbReference type="ARBA" id="ARBA00022723"/>
    </source>
</evidence>
<keyword evidence="9 11" id="KW-0324">Glycolysis</keyword>
<comment type="subcellular location">
    <subcellularLocation>
        <location evidence="11">Cytoplasm</location>
    </subcellularLocation>
</comment>
<dbReference type="InterPro" id="IPR012004">
    <property type="entry name" value="PyroP-dep_PFK_TP0108"/>
</dbReference>
<comment type="activity regulation">
    <text evidence="11">Allosterically activated by AMP.</text>
</comment>
<feature type="binding site" evidence="11">
    <location>
        <position position="269"/>
    </location>
    <ligand>
        <name>Mg(2+)</name>
        <dbReference type="ChEBI" id="CHEBI:18420"/>
        <note>catalytic</note>
    </ligand>
</feature>
<comment type="caution">
    <text evidence="13">The sequence shown here is derived from an EMBL/GenBank/DDBJ whole genome shotgun (WGS) entry which is preliminary data.</text>
</comment>
<comment type="catalytic activity">
    <reaction evidence="10 11">
        <text>beta-D-fructose 6-phosphate + ATP = beta-D-fructose 1,6-bisphosphate + ADP + H(+)</text>
        <dbReference type="Rhea" id="RHEA:16109"/>
        <dbReference type="ChEBI" id="CHEBI:15378"/>
        <dbReference type="ChEBI" id="CHEBI:30616"/>
        <dbReference type="ChEBI" id="CHEBI:32966"/>
        <dbReference type="ChEBI" id="CHEBI:57634"/>
        <dbReference type="ChEBI" id="CHEBI:456216"/>
        <dbReference type="EC" id="2.7.1.11"/>
    </reaction>
</comment>
<evidence type="ECO:0000256" key="9">
    <source>
        <dbReference type="ARBA" id="ARBA00023152"/>
    </source>
</evidence>
<comment type="subunit">
    <text evidence="11">Homotetramer.</text>
</comment>
<feature type="binding site" evidence="11">
    <location>
        <begin position="342"/>
        <end position="344"/>
    </location>
    <ligand>
        <name>substrate</name>
    </ligand>
</feature>
<keyword evidence="4 11" id="KW-0479">Metal-binding</keyword>
<dbReference type="Proteomes" id="UP001174677">
    <property type="component" value="Chromosome 6"/>
</dbReference>
<dbReference type="EMBL" id="JARPOI010000006">
    <property type="protein sequence ID" value="KAJ9178590.1"/>
    <property type="molecule type" value="Genomic_DNA"/>
</dbReference>
<comment type="cofactor">
    <cofactor evidence="1 11">
        <name>Mg(2+)</name>
        <dbReference type="ChEBI" id="CHEBI:18420"/>
    </cofactor>
</comment>
<sequence length="527" mass="58160">MDSISHSATAAPKFTSLLRTKPSLHCHRSHGFSFPNSRVLRFRSSRIRKRSGVFAKIRKQSPAIDFSDPDWKIKYQMDFQWRFNIPHITDIFPDAAPIPSTFCLKMSGYPSDEEWHGYINNNDRVLLKVIHFSSPTSAGAECIDPDCTWVEQWVHRAGPREKIYFKPEEVKAAIVTCGGLCPGLNDVIRQIVITLEIYGVKKIVGIPFCYRGFSDNDLSEMPLSRKVVQNIHLSGGSLLGVSRGGPSVSDMVDRMEENGINMLFVFGGNGTHAGANAIHNECRKRRLKVAVVGVPKTIDNDILLMDKTFGFDTAVEEAQRAINSAYIEAHSAYHGIGVVKLMGRSSGFIAMHAALASGQIDICLIPEVPFHLHGPHGVLRHLKYLIETKGSAVVCVAEGAGQNFLEKTIATDASGNIVLGDIGVHIQQETKKYFKEIGVHVDVKYIDPTYMIRACRANASDGILCTVLGQNAVHGAFGGYSGITVGICNTHYVYFPIPEVISHPRAVDPNSRMWHRCLTSTGQPDFI</sequence>
<name>A0ABQ9MG64_HEVBR</name>
<evidence type="ECO:0000256" key="6">
    <source>
        <dbReference type="ARBA" id="ARBA00022777"/>
    </source>
</evidence>
<protein>
    <recommendedName>
        <fullName evidence="11">ATP-dependent 6-phosphofructokinase</fullName>
        <shortName evidence="11">ATP-PFK</shortName>
        <shortName evidence="11">Phosphofructokinase</shortName>
        <ecNumber evidence="11">2.7.1.11</ecNumber>
    </recommendedName>
    <alternativeName>
        <fullName evidence="11">Phosphohexokinase</fullName>
    </alternativeName>
</protein>
<comment type="pathway">
    <text evidence="11">Carbohydrate degradation; glycolysis; D-glyceraldehyde 3-phosphate and glycerone phosphate from D-glucose: step 3/4.</text>
</comment>
<keyword evidence="14" id="KW-1185">Reference proteome</keyword>
<feature type="binding site" evidence="11">
    <location>
        <position position="179"/>
    </location>
    <ligand>
        <name>ATP</name>
        <dbReference type="ChEBI" id="CHEBI:30616"/>
    </ligand>
</feature>
<feature type="site" description="Important for substrate specificity; cannot use PPi as phosphoryl donor" evidence="11">
    <location>
        <position position="270"/>
    </location>
</feature>
<evidence type="ECO:0000313" key="14">
    <source>
        <dbReference type="Proteomes" id="UP001174677"/>
    </source>
</evidence>
<comment type="similarity">
    <text evidence="11">Belongs to the phosphofructokinase type A (PFKA) family. PPi-dependent PFK group II subfamily. Atypical ATP-dependent clade 'X' sub-subfamily.</text>
</comment>
<keyword evidence="7 11" id="KW-0067">ATP-binding</keyword>
<evidence type="ECO:0000256" key="10">
    <source>
        <dbReference type="ARBA" id="ARBA00048070"/>
    </source>
</evidence>
<gene>
    <name evidence="11" type="primary">PFK</name>
    <name evidence="13" type="ORF">P3X46_010464</name>
</gene>
<keyword evidence="6 11" id="KW-0418">Kinase</keyword>
<dbReference type="EC" id="2.7.1.11" evidence="11"/>
<feature type="domain" description="Phosphofructokinase" evidence="12">
    <location>
        <begin position="172"/>
        <end position="474"/>
    </location>
</feature>
<keyword evidence="5 11" id="KW-0547">Nucleotide-binding</keyword>